<evidence type="ECO:0000313" key="3">
    <source>
        <dbReference type="EMBL" id="GET40461.1"/>
    </source>
</evidence>
<comment type="caution">
    <text evidence="3">The sequence shown here is derived from an EMBL/GenBank/DDBJ whole genome shotgun (WGS) entry which is preliminary data.</text>
</comment>
<protein>
    <recommendedName>
        <fullName evidence="2">vWA-MoxR associated protein N-terminal HTH domain-containing protein</fullName>
    </recommendedName>
</protein>
<dbReference type="AlphaFoldDB" id="A0AAV3XG26"/>
<keyword evidence="4" id="KW-1185">Reference proteome</keyword>
<feature type="domain" description="vWA-MoxR associated protein N-terminal HTH" evidence="2">
    <location>
        <begin position="1"/>
        <end position="84"/>
    </location>
</feature>
<reference evidence="3" key="1">
    <citation type="submission" date="2019-10" db="EMBL/GenBank/DDBJ databases">
        <title>Draft genome sequece of Microseira wollei NIES-4236.</title>
        <authorList>
            <person name="Yamaguchi H."/>
            <person name="Suzuki S."/>
            <person name="Kawachi M."/>
        </authorList>
    </citation>
    <scope>NUCLEOTIDE SEQUENCE</scope>
    <source>
        <strain evidence="3">NIES-4236</strain>
    </source>
</reference>
<organism evidence="3 4">
    <name type="scientific">Microseira wollei NIES-4236</name>
    <dbReference type="NCBI Taxonomy" id="2530354"/>
    <lineage>
        <taxon>Bacteria</taxon>
        <taxon>Bacillati</taxon>
        <taxon>Cyanobacteriota</taxon>
        <taxon>Cyanophyceae</taxon>
        <taxon>Oscillatoriophycideae</taxon>
        <taxon>Aerosakkonematales</taxon>
        <taxon>Aerosakkonemataceae</taxon>
        <taxon>Microseira</taxon>
    </lineage>
</organism>
<evidence type="ECO:0000259" key="2">
    <source>
        <dbReference type="Pfam" id="PF26355"/>
    </source>
</evidence>
<dbReference type="Pfam" id="PF26355">
    <property type="entry name" value="HTH_VMAP-M9"/>
    <property type="match status" value="1"/>
</dbReference>
<name>A0AAV3XG26_9CYAN</name>
<dbReference type="Proteomes" id="UP001050975">
    <property type="component" value="Unassembled WGS sequence"/>
</dbReference>
<dbReference type="EMBL" id="BLAY01000091">
    <property type="protein sequence ID" value="GET40461.1"/>
    <property type="molecule type" value="Genomic_DNA"/>
</dbReference>
<feature type="region of interest" description="Disordered" evidence="1">
    <location>
        <begin position="111"/>
        <end position="133"/>
    </location>
</feature>
<dbReference type="InterPro" id="IPR058651">
    <property type="entry name" value="HTH_VMAP-M9"/>
</dbReference>
<dbReference type="RefSeq" id="WP_226586297.1">
    <property type="nucleotide sequence ID" value="NZ_BLAY01000091.1"/>
</dbReference>
<gene>
    <name evidence="3" type="ORF">MiSe_52700</name>
</gene>
<sequence length="168" mass="19362">MDIREVLQFVDEVVYAKKGKRLNDLQRGIIEGTLKRQKYSEIAKNYNCTTGHTKEVGYELWRMLSDIFGETVDKKHLQSILERQINLNISFDKSSSSKIICCIINNPDIPNPTPDKTQPVKSDLQQQSKNQTQIEKVDKLRQFGLSDEQIAEVLELPLEVVKQIDLED</sequence>
<feature type="compositionally biased region" description="Polar residues" evidence="1">
    <location>
        <begin position="119"/>
        <end position="133"/>
    </location>
</feature>
<accession>A0AAV3XG26</accession>
<proteinExistence type="predicted"/>
<evidence type="ECO:0000313" key="4">
    <source>
        <dbReference type="Proteomes" id="UP001050975"/>
    </source>
</evidence>
<evidence type="ECO:0000256" key="1">
    <source>
        <dbReference type="SAM" id="MobiDB-lite"/>
    </source>
</evidence>